<accession>A0AAV4VH76</accession>
<sequence length="83" mass="9408">MSSADWMTKGSIELQPRSLDMTALDFLMGHLINIVYGPAVTTEKDLVALLHEAFTFMDTRLADCLQLATVFGYQRVLEMFMVF</sequence>
<dbReference type="Proteomes" id="UP001054945">
    <property type="component" value="Unassembled WGS sequence"/>
</dbReference>
<dbReference type="AlphaFoldDB" id="A0AAV4VH76"/>
<dbReference type="EMBL" id="BPLR01014573">
    <property type="protein sequence ID" value="GIY69697.1"/>
    <property type="molecule type" value="Genomic_DNA"/>
</dbReference>
<organism evidence="1 2">
    <name type="scientific">Caerostris extrusa</name>
    <name type="common">Bark spider</name>
    <name type="synonym">Caerostris bankana</name>
    <dbReference type="NCBI Taxonomy" id="172846"/>
    <lineage>
        <taxon>Eukaryota</taxon>
        <taxon>Metazoa</taxon>
        <taxon>Ecdysozoa</taxon>
        <taxon>Arthropoda</taxon>
        <taxon>Chelicerata</taxon>
        <taxon>Arachnida</taxon>
        <taxon>Araneae</taxon>
        <taxon>Araneomorphae</taxon>
        <taxon>Entelegynae</taxon>
        <taxon>Araneoidea</taxon>
        <taxon>Araneidae</taxon>
        <taxon>Caerostris</taxon>
    </lineage>
</organism>
<comment type="caution">
    <text evidence="1">The sequence shown here is derived from an EMBL/GenBank/DDBJ whole genome shotgun (WGS) entry which is preliminary data.</text>
</comment>
<evidence type="ECO:0000313" key="1">
    <source>
        <dbReference type="EMBL" id="GIY69697.1"/>
    </source>
</evidence>
<name>A0AAV4VH76_CAEEX</name>
<gene>
    <name evidence="1" type="ORF">CEXT_485501</name>
</gene>
<evidence type="ECO:0000313" key="2">
    <source>
        <dbReference type="Proteomes" id="UP001054945"/>
    </source>
</evidence>
<keyword evidence="2" id="KW-1185">Reference proteome</keyword>
<proteinExistence type="predicted"/>
<reference evidence="1 2" key="1">
    <citation type="submission" date="2021-06" db="EMBL/GenBank/DDBJ databases">
        <title>Caerostris extrusa draft genome.</title>
        <authorList>
            <person name="Kono N."/>
            <person name="Arakawa K."/>
        </authorList>
    </citation>
    <scope>NUCLEOTIDE SEQUENCE [LARGE SCALE GENOMIC DNA]</scope>
</reference>
<protein>
    <submittedName>
        <fullName evidence="1">Uncharacterized protein</fullName>
    </submittedName>
</protein>